<dbReference type="GO" id="GO:0005886">
    <property type="term" value="C:plasma membrane"/>
    <property type="evidence" value="ECO:0007669"/>
    <property type="project" value="TreeGrafter"/>
</dbReference>
<gene>
    <name evidence="6" type="ORF">JFN88_18265</name>
</gene>
<sequence length="766" mass="84702">MTKRIKLRTLLVGGVITLLFLVLIIRVYFVQVAHADFWLGKAREVWATSEPLKAVRGTITDRDGNILAMDAPAYTVSINPNVLHKLNIADKVVERFHAIIGKSVEGLRNDVNAKRDNGEYVINREIHNEGWKMEKELADQIREFRDELREQTGQKDVGITLLDDQKRYYPKQNMASHLLGYVQKNDSAVYGIESLYDEALRGQDGYIKYEKDGKRVQLADGEVEYKPAVDGKNLRLTINTEIQYYVEEAIKESYQKYQPKSITAIAADPNTMEILGMASYPNFNPNIYWETKDQAAFYNHPVKQLIEPGSTFKIVTLAAAVQEGLFNPDDTYVSGSIKVPGATLRDVKRGGWGTISYLQGLKYSSNVAFVKLGYEKLGAEKFKNYITNFGFGEKTGIEQPGELKGRIDFNWPSEVATATYGQGKVQVTPIQQVAAVAAVANGGRLMEPHLVKQIEDPVTKTTQVIQPKVVRQVISEETSKKVGEYLEQVVSDGTGRNAQIEGYRIAGKTGTAQKVSGGKGYSENKFIVSFIGYAPVENPKIVVYVVVDEPNDPNAGGGKVAAPVFQSIVEKSLRHLGVMPSVQPDQQEGQGRRKSVTLPNVVSMKLTQATNEMQKRALNFEIVGKGKTVLQQIPKAGTTVPGTQRIYLITEERKQMAIPDMHKLPLRDVLEVCSLLDVRCVTEGEGFVVSQVQETQGKETVLKLKLEPPEGIPEKEQPEDNQQDGESANTGHGDDPANVENADPQNSGTNKPDGHDHGETAGELPG</sequence>
<dbReference type="InterPro" id="IPR001460">
    <property type="entry name" value="PCN-bd_Tpept"/>
</dbReference>
<dbReference type="InterPro" id="IPR005311">
    <property type="entry name" value="PBP_dimer"/>
</dbReference>
<dbReference type="Pfam" id="PF03793">
    <property type="entry name" value="PASTA"/>
    <property type="match status" value="1"/>
</dbReference>
<dbReference type="Pfam" id="PF03717">
    <property type="entry name" value="PBP_dimer"/>
    <property type="match status" value="1"/>
</dbReference>
<evidence type="ECO:0000256" key="2">
    <source>
        <dbReference type="ARBA" id="ARBA00007171"/>
    </source>
</evidence>
<dbReference type="InterPro" id="IPR036138">
    <property type="entry name" value="PBP_dimer_sf"/>
</dbReference>
<dbReference type="RefSeq" id="WP_199020725.1">
    <property type="nucleotide sequence ID" value="NZ_JAELUP010000103.1"/>
</dbReference>
<dbReference type="CDD" id="cd06576">
    <property type="entry name" value="PASTA_Pbp2x-like_1"/>
    <property type="match status" value="1"/>
</dbReference>
<comment type="similarity">
    <text evidence="2">Belongs to the transpeptidase family.</text>
</comment>
<dbReference type="SUPFAM" id="SSF54184">
    <property type="entry name" value="Penicillin-binding protein 2x (pbp-2x), c-terminal domain"/>
    <property type="match status" value="1"/>
</dbReference>
<dbReference type="Proteomes" id="UP000640274">
    <property type="component" value="Unassembled WGS sequence"/>
</dbReference>
<dbReference type="PROSITE" id="PS51178">
    <property type="entry name" value="PASTA"/>
    <property type="match status" value="1"/>
</dbReference>
<accession>A0A934J1N1</accession>
<dbReference type="SUPFAM" id="SSF56601">
    <property type="entry name" value="beta-lactamase/transpeptidase-like"/>
    <property type="match status" value="1"/>
</dbReference>
<dbReference type="PANTHER" id="PTHR30627">
    <property type="entry name" value="PEPTIDOGLYCAN D,D-TRANSPEPTIDASE"/>
    <property type="match status" value="1"/>
</dbReference>
<evidence type="ECO:0000313" key="7">
    <source>
        <dbReference type="Proteomes" id="UP000640274"/>
    </source>
</evidence>
<comment type="subcellular location">
    <subcellularLocation>
        <location evidence="1">Membrane</location>
    </subcellularLocation>
</comment>
<name>A0A934J1N1_9BACL</name>
<dbReference type="SUPFAM" id="SSF56519">
    <property type="entry name" value="Penicillin binding protein dimerisation domain"/>
    <property type="match status" value="1"/>
</dbReference>
<proteinExistence type="inferred from homology"/>
<dbReference type="EMBL" id="JAELUP010000103">
    <property type="protein sequence ID" value="MBJ6363151.1"/>
    <property type="molecule type" value="Genomic_DNA"/>
</dbReference>
<dbReference type="PANTHER" id="PTHR30627:SF26">
    <property type="entry name" value="PENICILLIN-BINDING PROTEIN 2B"/>
    <property type="match status" value="1"/>
</dbReference>
<evidence type="ECO:0000313" key="6">
    <source>
        <dbReference type="EMBL" id="MBJ6363151.1"/>
    </source>
</evidence>
<evidence type="ECO:0000256" key="3">
    <source>
        <dbReference type="ARBA" id="ARBA00023136"/>
    </source>
</evidence>
<dbReference type="Gene3D" id="3.90.1310.10">
    <property type="entry name" value="Penicillin-binding protein 2a (Domain 2)"/>
    <property type="match status" value="1"/>
</dbReference>
<keyword evidence="7" id="KW-1185">Reference proteome</keyword>
<dbReference type="InterPro" id="IPR050515">
    <property type="entry name" value="Beta-lactam/transpept"/>
</dbReference>
<dbReference type="Gene3D" id="3.30.450.330">
    <property type="match status" value="1"/>
</dbReference>
<evidence type="ECO:0000259" key="5">
    <source>
        <dbReference type="PROSITE" id="PS51178"/>
    </source>
</evidence>
<comment type="caution">
    <text evidence="6">The sequence shown here is derived from an EMBL/GenBank/DDBJ whole genome shotgun (WGS) entry which is preliminary data.</text>
</comment>
<organism evidence="6 7">
    <name type="scientific">Paenibacillus roseus</name>
    <dbReference type="NCBI Taxonomy" id="2798579"/>
    <lineage>
        <taxon>Bacteria</taxon>
        <taxon>Bacillati</taxon>
        <taxon>Bacillota</taxon>
        <taxon>Bacilli</taxon>
        <taxon>Bacillales</taxon>
        <taxon>Paenibacillaceae</taxon>
        <taxon>Paenibacillus</taxon>
    </lineage>
</organism>
<dbReference type="GO" id="GO:0071555">
    <property type="term" value="P:cell wall organization"/>
    <property type="evidence" value="ECO:0007669"/>
    <property type="project" value="TreeGrafter"/>
</dbReference>
<dbReference type="SMART" id="SM00740">
    <property type="entry name" value="PASTA"/>
    <property type="match status" value="1"/>
</dbReference>
<dbReference type="InterPro" id="IPR005543">
    <property type="entry name" value="PASTA_dom"/>
</dbReference>
<keyword evidence="3" id="KW-0472">Membrane</keyword>
<evidence type="ECO:0000256" key="1">
    <source>
        <dbReference type="ARBA" id="ARBA00004370"/>
    </source>
</evidence>
<dbReference type="Pfam" id="PF00905">
    <property type="entry name" value="Transpeptidase"/>
    <property type="match status" value="1"/>
</dbReference>
<protein>
    <submittedName>
        <fullName evidence="6">PASTA domain-containing protein</fullName>
    </submittedName>
</protein>
<feature type="domain" description="PASTA" evidence="5">
    <location>
        <begin position="592"/>
        <end position="652"/>
    </location>
</feature>
<dbReference type="AlphaFoldDB" id="A0A934J1N1"/>
<reference evidence="6" key="1">
    <citation type="submission" date="2020-12" db="EMBL/GenBank/DDBJ databases">
        <authorList>
            <person name="Huq M.A."/>
        </authorList>
    </citation>
    <scope>NUCLEOTIDE SEQUENCE</scope>
    <source>
        <strain evidence="6">MAHUQ-46</strain>
    </source>
</reference>
<feature type="compositionally biased region" description="Basic and acidic residues" evidence="4">
    <location>
        <begin position="698"/>
        <end position="718"/>
    </location>
</feature>
<dbReference type="Gene3D" id="3.40.710.10">
    <property type="entry name" value="DD-peptidase/beta-lactamase superfamily"/>
    <property type="match status" value="1"/>
</dbReference>
<feature type="region of interest" description="Disordered" evidence="4">
    <location>
        <begin position="698"/>
        <end position="766"/>
    </location>
</feature>
<evidence type="ECO:0000256" key="4">
    <source>
        <dbReference type="SAM" id="MobiDB-lite"/>
    </source>
</evidence>
<dbReference type="GO" id="GO:0008658">
    <property type="term" value="F:penicillin binding"/>
    <property type="evidence" value="ECO:0007669"/>
    <property type="project" value="InterPro"/>
</dbReference>
<dbReference type="InterPro" id="IPR012338">
    <property type="entry name" value="Beta-lactam/transpept-like"/>
</dbReference>